<feature type="region of interest" description="Disordered" evidence="1">
    <location>
        <begin position="168"/>
        <end position="188"/>
    </location>
</feature>
<sequence>MDDVTALRALLNDTDPRAGETVGHADRQRARTKAITLMNDTPARRPLWLRPPALAGAAALTAAATAAVLVLGTGSGDPVGVPAAYAAPPTPLEVVGSAPEPGEQRLLALAETARNGGDAPGEGDVAYVSSSGVELLAVTSYTGEEPSDEDLHSAGFIPYQWQHWQDPEGDTRAVSTPGAAEDTAGDAEEHREFLDRQAEDVEERLDPVLLFPEELPTGAGAMADVLVAWSGEAPATDAALVNALNNLYDHRPLDGAEEAALMGVLAGLPGVEYAGGTRDPLAREGELFQVRVAEPDQVTRYRYLFAPDTGDLLYRDATVLEEEGGEGSLAQHGLELPVTTSYRSFVWSGWVEEVGARPGS</sequence>
<name>D7AYD8_NOCDD</name>
<dbReference type="GeneID" id="91488761"/>
<organism evidence="2 3">
    <name type="scientific">Nocardiopsis dassonvillei (strain ATCC 23218 / DSM 43111 / CIP 107115 / JCM 7437 / KCTC 9190 / NBRC 14626 / NCTC 10488 / NRRL B-5397 / IMRU 509)</name>
    <name type="common">Actinomadura dassonvillei</name>
    <dbReference type="NCBI Taxonomy" id="446468"/>
    <lineage>
        <taxon>Bacteria</taxon>
        <taxon>Bacillati</taxon>
        <taxon>Actinomycetota</taxon>
        <taxon>Actinomycetes</taxon>
        <taxon>Streptosporangiales</taxon>
        <taxon>Nocardiopsidaceae</taxon>
        <taxon>Nocardiopsis</taxon>
    </lineage>
</organism>
<dbReference type="InterPro" id="IPR047789">
    <property type="entry name" value="CU044_5270-like"/>
</dbReference>
<evidence type="ECO:0000256" key="1">
    <source>
        <dbReference type="SAM" id="MobiDB-lite"/>
    </source>
</evidence>
<evidence type="ECO:0000313" key="3">
    <source>
        <dbReference type="Proteomes" id="UP000002219"/>
    </source>
</evidence>
<dbReference type="HOGENOM" id="CLU_769099_0_0_11"/>
<proteinExistence type="predicted"/>
<dbReference type="OrthoDB" id="3432007at2"/>
<dbReference type="STRING" id="446468.Ndas_0678"/>
<protein>
    <recommendedName>
        <fullName evidence="4">CU044_5270 family protein</fullName>
    </recommendedName>
</protein>
<keyword evidence="3" id="KW-1185">Reference proteome</keyword>
<dbReference type="NCBIfam" id="NF038083">
    <property type="entry name" value="CU044_5270_fam"/>
    <property type="match status" value="1"/>
</dbReference>
<dbReference type="RefSeq" id="WP_013151730.1">
    <property type="nucleotide sequence ID" value="NC_014210.1"/>
</dbReference>
<evidence type="ECO:0000313" key="2">
    <source>
        <dbReference type="EMBL" id="ADH66123.1"/>
    </source>
</evidence>
<gene>
    <name evidence="2" type="ordered locus">Ndas_0678</name>
</gene>
<accession>D7AYD8</accession>
<reference evidence="2 3" key="1">
    <citation type="journal article" date="2010" name="Stand. Genomic Sci.">
        <title>Complete genome sequence of Nocardiopsis dassonvillei type strain (IMRU 509).</title>
        <authorList>
            <person name="Sun H."/>
            <person name="Lapidus A."/>
            <person name="Nolan M."/>
            <person name="Lucas S."/>
            <person name="Del Rio T.G."/>
            <person name="Tice H."/>
            <person name="Cheng J.F."/>
            <person name="Tapia R."/>
            <person name="Han C."/>
            <person name="Goodwin L."/>
            <person name="Pitluck S."/>
            <person name="Pagani I."/>
            <person name="Ivanova N."/>
            <person name="Mavromatis K."/>
            <person name="Mikhailova N."/>
            <person name="Pati A."/>
            <person name="Chen A."/>
            <person name="Palaniappan K."/>
            <person name="Land M."/>
            <person name="Hauser L."/>
            <person name="Chang Y.J."/>
            <person name="Jeffries C.D."/>
            <person name="Djao O.D."/>
            <person name="Rohde M."/>
            <person name="Sikorski J."/>
            <person name="Goker M."/>
            <person name="Woyke T."/>
            <person name="Bristow J."/>
            <person name="Eisen J.A."/>
            <person name="Markowitz V."/>
            <person name="Hugenholtz P."/>
            <person name="Kyrpides N.C."/>
            <person name="Klenk H.P."/>
        </authorList>
    </citation>
    <scope>NUCLEOTIDE SEQUENCE [LARGE SCALE GENOMIC DNA]</scope>
    <source>
        <strain evidence="3">ATCC 23218 / DSM 43111 / CIP 107115 / JCM 7437 / KCTC 9190 / NBRC 14626 / NCTC 10488 / NRRL B-5397 / IMRU 509</strain>
    </source>
</reference>
<dbReference type="EMBL" id="CP002040">
    <property type="protein sequence ID" value="ADH66123.1"/>
    <property type="molecule type" value="Genomic_DNA"/>
</dbReference>
<dbReference type="AlphaFoldDB" id="D7AYD8"/>
<evidence type="ECO:0008006" key="4">
    <source>
        <dbReference type="Google" id="ProtNLM"/>
    </source>
</evidence>
<dbReference type="eggNOG" id="ENOG5032XGF">
    <property type="taxonomic scope" value="Bacteria"/>
</dbReference>
<dbReference type="KEGG" id="nda:Ndas_0678"/>
<dbReference type="Proteomes" id="UP000002219">
    <property type="component" value="Chromosome 1"/>
</dbReference>